<gene>
    <name evidence="1" type="ordered locus">MC5_06060</name>
</gene>
<organism evidence="1 2">
    <name type="scientific">Rickettsia australis (strain Cutlack)</name>
    <dbReference type="NCBI Taxonomy" id="1105110"/>
    <lineage>
        <taxon>Bacteria</taxon>
        <taxon>Pseudomonadati</taxon>
        <taxon>Pseudomonadota</taxon>
        <taxon>Alphaproteobacteria</taxon>
        <taxon>Rickettsiales</taxon>
        <taxon>Rickettsiaceae</taxon>
        <taxon>Rickettsieae</taxon>
        <taxon>Rickettsia</taxon>
        <taxon>spotted fever group</taxon>
    </lineage>
</organism>
<sequence length="68" mass="7553">MSLVSIVIFSLRKLSIIFAYIRASSVLKCNIISELIIYSIKTKRLIRLFSLSALSAPINNSVKVIGLI</sequence>
<dbReference type="KEGG" id="rau:MC5_06060"/>
<evidence type="ECO:0000313" key="1">
    <source>
        <dbReference type="EMBL" id="AFC71460.1"/>
    </source>
</evidence>
<protein>
    <submittedName>
        <fullName evidence="1">Uncharacterized protein</fullName>
    </submittedName>
</protein>
<dbReference type="AlphaFoldDB" id="H8K867"/>
<name>H8K867_RICAC</name>
<reference evidence="2" key="1">
    <citation type="submission" date="2012-02" db="EMBL/GenBank/DDBJ databases">
        <title>Complete genome sequence of Rickettsia australis strain Cutlack.</title>
        <authorList>
            <person name="Johnson S.L."/>
            <person name="Munk A.C."/>
            <person name="Han S."/>
            <person name="Bruce D.C."/>
            <person name="Dasch G.A."/>
        </authorList>
    </citation>
    <scope>NUCLEOTIDE SEQUENCE [LARGE SCALE GENOMIC DNA]</scope>
    <source>
        <strain evidence="2">Cutlack</strain>
    </source>
</reference>
<dbReference type="STRING" id="1105110.MC5_06060"/>
<dbReference type="EMBL" id="CP003338">
    <property type="protein sequence ID" value="AFC71460.1"/>
    <property type="molecule type" value="Genomic_DNA"/>
</dbReference>
<proteinExistence type="predicted"/>
<dbReference type="Proteomes" id="UP000007589">
    <property type="component" value="Chromosome"/>
</dbReference>
<keyword evidence="2" id="KW-1185">Reference proteome</keyword>
<accession>H8K867</accession>
<dbReference type="HOGENOM" id="CLU_2791304_0_0_5"/>
<evidence type="ECO:0000313" key="2">
    <source>
        <dbReference type="Proteomes" id="UP000007589"/>
    </source>
</evidence>